<dbReference type="EnsemblProtists" id="EOD20238">
    <property type="protein sequence ID" value="EOD20238"/>
    <property type="gene ID" value="EMIHUDRAFT_242264"/>
</dbReference>
<dbReference type="KEGG" id="ehx:EMIHUDRAFT_242264"/>
<dbReference type="GeneID" id="17265783"/>
<proteinExistence type="predicted"/>
<reference evidence="2" key="1">
    <citation type="journal article" date="2013" name="Nature">
        <title>Pan genome of the phytoplankton Emiliania underpins its global distribution.</title>
        <authorList>
            <person name="Read B.A."/>
            <person name="Kegel J."/>
            <person name="Klute M.J."/>
            <person name="Kuo A."/>
            <person name="Lefebvre S.C."/>
            <person name="Maumus F."/>
            <person name="Mayer C."/>
            <person name="Miller J."/>
            <person name="Monier A."/>
            <person name="Salamov A."/>
            <person name="Young J."/>
            <person name="Aguilar M."/>
            <person name="Claverie J.M."/>
            <person name="Frickenhaus S."/>
            <person name="Gonzalez K."/>
            <person name="Herman E.K."/>
            <person name="Lin Y.C."/>
            <person name="Napier J."/>
            <person name="Ogata H."/>
            <person name="Sarno A.F."/>
            <person name="Shmutz J."/>
            <person name="Schroeder D."/>
            <person name="de Vargas C."/>
            <person name="Verret F."/>
            <person name="von Dassow P."/>
            <person name="Valentin K."/>
            <person name="Van de Peer Y."/>
            <person name="Wheeler G."/>
            <person name="Dacks J.B."/>
            <person name="Delwiche C.F."/>
            <person name="Dyhrman S.T."/>
            <person name="Glockner G."/>
            <person name="John U."/>
            <person name="Richards T."/>
            <person name="Worden A.Z."/>
            <person name="Zhang X."/>
            <person name="Grigoriev I.V."/>
            <person name="Allen A.E."/>
            <person name="Bidle K."/>
            <person name="Borodovsky M."/>
            <person name="Bowler C."/>
            <person name="Brownlee C."/>
            <person name="Cock J.M."/>
            <person name="Elias M."/>
            <person name="Gladyshev V.N."/>
            <person name="Groth M."/>
            <person name="Guda C."/>
            <person name="Hadaegh A."/>
            <person name="Iglesias-Rodriguez M.D."/>
            <person name="Jenkins J."/>
            <person name="Jones B.M."/>
            <person name="Lawson T."/>
            <person name="Leese F."/>
            <person name="Lindquist E."/>
            <person name="Lobanov A."/>
            <person name="Lomsadze A."/>
            <person name="Malik S.B."/>
            <person name="Marsh M.E."/>
            <person name="Mackinder L."/>
            <person name="Mock T."/>
            <person name="Mueller-Roeber B."/>
            <person name="Pagarete A."/>
            <person name="Parker M."/>
            <person name="Probert I."/>
            <person name="Quesneville H."/>
            <person name="Raines C."/>
            <person name="Rensing S.A."/>
            <person name="Riano-Pachon D.M."/>
            <person name="Richier S."/>
            <person name="Rokitta S."/>
            <person name="Shiraiwa Y."/>
            <person name="Soanes D.M."/>
            <person name="van der Giezen M."/>
            <person name="Wahlund T.M."/>
            <person name="Williams B."/>
            <person name="Wilson W."/>
            <person name="Wolfe G."/>
            <person name="Wurch L.L."/>
        </authorList>
    </citation>
    <scope>NUCLEOTIDE SEQUENCE</scope>
</reference>
<dbReference type="PaxDb" id="2903-EOD20238"/>
<evidence type="ECO:0000313" key="2">
    <source>
        <dbReference type="Proteomes" id="UP000013827"/>
    </source>
</evidence>
<reference evidence="1" key="2">
    <citation type="submission" date="2024-10" db="UniProtKB">
        <authorList>
            <consortium name="EnsemblProtists"/>
        </authorList>
    </citation>
    <scope>IDENTIFICATION</scope>
</reference>
<organism evidence="1 2">
    <name type="scientific">Emiliania huxleyi (strain CCMP1516)</name>
    <dbReference type="NCBI Taxonomy" id="280463"/>
    <lineage>
        <taxon>Eukaryota</taxon>
        <taxon>Haptista</taxon>
        <taxon>Haptophyta</taxon>
        <taxon>Prymnesiophyceae</taxon>
        <taxon>Isochrysidales</taxon>
        <taxon>Noelaerhabdaceae</taxon>
        <taxon>Emiliania</taxon>
    </lineage>
</organism>
<evidence type="ECO:0000313" key="1">
    <source>
        <dbReference type="EnsemblProtists" id="EOD20238"/>
    </source>
</evidence>
<dbReference type="PANTHER" id="PTHR38585:SF1">
    <property type="entry name" value="TRANSMEMBRANE PROTEIN"/>
    <property type="match status" value="1"/>
</dbReference>
<sequence>MLEASDRRALAAGGGSYLAVVCASQAVQLVAGITTATPLLPTLLGACTVGGASAVALRAADAAGGRRRSLASTYACHSGGSADATAALAGAALHVCFGLGVRFWALSPSSLAAEGAFAWAAASLPAGEGYASTPQREALQRFGRLAGCHSCGTRFAAQYVGDHVPPLSVASRRPRLLSAVLGRPAFRFYPQCRACSAQQAATMNRRARDLPSTLASRAVYHLPSPLRATSYVGVAVVALALAAEADVGPARRALSIASGAADATRQKLLSARATCVRACVAARSAHLHAEPAFHFCASGSWRILSK</sequence>
<protein>
    <submittedName>
        <fullName evidence="1">Uncharacterized protein</fullName>
    </submittedName>
</protein>
<dbReference type="AlphaFoldDB" id="A0A0D3J9Q3"/>
<dbReference type="RefSeq" id="XP_005772667.1">
    <property type="nucleotide sequence ID" value="XM_005772610.1"/>
</dbReference>
<keyword evidence="2" id="KW-1185">Reference proteome</keyword>
<dbReference type="Proteomes" id="UP000013827">
    <property type="component" value="Unassembled WGS sequence"/>
</dbReference>
<dbReference type="HOGENOM" id="CLU_910399_0_0_1"/>
<accession>A0A0D3J9Q3</accession>
<name>A0A0D3J9Q3_EMIH1</name>
<dbReference type="PANTHER" id="PTHR38585">
    <property type="entry name" value="TRANSMEMBRANE PROTEIN"/>
    <property type="match status" value="1"/>
</dbReference>